<reference evidence="2 3" key="1">
    <citation type="journal article" date="2020" name="Int. J. Syst. Evol. Microbiol.">
        <title>Novel acetic acid bacteria from cider fermentations: Acetobacter conturbans sp. nov. and Acetobacter fallax sp. nov.</title>
        <authorList>
            <person name="Sombolestani A.S."/>
            <person name="Cleenwerck I."/>
            <person name="Cnockaert M."/>
            <person name="Borremans W."/>
            <person name="Wieme A.D."/>
            <person name="De Vuyst L."/>
            <person name="Vandamme P."/>
        </authorList>
    </citation>
    <scope>NUCLEOTIDE SEQUENCE [LARGE SCALE GENOMIC DNA]</scope>
    <source>
        <strain evidence="2 3">LMG 1637</strain>
    </source>
</reference>
<sequence>MSGFIDNYMSHTKPLTPRTASAPSLVDHLTATPENLGPSSIDATRPSPSSQELDDAARLPPNSLQEALTRGVARLPKSGTDPILHVKRVGSIASPLPVPATAGEAGTDA</sequence>
<keyword evidence="3" id="KW-1185">Reference proteome</keyword>
<name>A0ABX0K687_9PROT</name>
<dbReference type="RefSeq" id="WP_173576494.1">
    <property type="nucleotide sequence ID" value="NZ_WOSW01000005.1"/>
</dbReference>
<protein>
    <submittedName>
        <fullName evidence="2">Uncharacterized protein</fullName>
    </submittedName>
</protein>
<feature type="region of interest" description="Disordered" evidence="1">
    <location>
        <begin position="90"/>
        <end position="109"/>
    </location>
</feature>
<comment type="caution">
    <text evidence="2">The sequence shown here is derived from an EMBL/GenBank/DDBJ whole genome shotgun (WGS) entry which is preliminary data.</text>
</comment>
<accession>A0ABX0K687</accession>
<gene>
    <name evidence="2" type="ORF">GOB84_04850</name>
</gene>
<evidence type="ECO:0000313" key="2">
    <source>
        <dbReference type="EMBL" id="NHO31900.1"/>
    </source>
</evidence>
<evidence type="ECO:0000256" key="1">
    <source>
        <dbReference type="SAM" id="MobiDB-lite"/>
    </source>
</evidence>
<dbReference type="Proteomes" id="UP000615326">
    <property type="component" value="Unassembled WGS sequence"/>
</dbReference>
<dbReference type="EMBL" id="WOSW01000005">
    <property type="protein sequence ID" value="NHO31900.1"/>
    <property type="molecule type" value="Genomic_DNA"/>
</dbReference>
<organism evidence="2 3">
    <name type="scientific">Acetobacter fallax</name>
    <dbReference type="NCBI Taxonomy" id="1737473"/>
    <lineage>
        <taxon>Bacteria</taxon>
        <taxon>Pseudomonadati</taxon>
        <taxon>Pseudomonadota</taxon>
        <taxon>Alphaproteobacteria</taxon>
        <taxon>Acetobacterales</taxon>
        <taxon>Acetobacteraceae</taxon>
        <taxon>Acetobacter</taxon>
    </lineage>
</organism>
<proteinExistence type="predicted"/>
<evidence type="ECO:0000313" key="3">
    <source>
        <dbReference type="Proteomes" id="UP000615326"/>
    </source>
</evidence>
<feature type="compositionally biased region" description="Polar residues" evidence="1">
    <location>
        <begin position="37"/>
        <end position="51"/>
    </location>
</feature>
<feature type="region of interest" description="Disordered" evidence="1">
    <location>
        <begin position="1"/>
        <end position="61"/>
    </location>
</feature>